<dbReference type="HOGENOM" id="CLU_013560_5_1_11"/>
<dbReference type="AlphaFoldDB" id="Q0RE21"/>
<comment type="similarity">
    <text evidence="1">Belongs to the polysaccharide synthase family.</text>
</comment>
<feature type="transmembrane region" description="Helical" evidence="2">
    <location>
        <begin position="64"/>
        <end position="87"/>
    </location>
</feature>
<dbReference type="Pfam" id="PF02719">
    <property type="entry name" value="Polysacc_synt_2"/>
    <property type="match status" value="1"/>
</dbReference>
<dbReference type="InterPro" id="IPR003869">
    <property type="entry name" value="Polysac_CapD-like"/>
</dbReference>
<sequence>MWRRRVDGTADQRRTAHLARRVLRLNLRQRVGLQIALDSAAMVIGLTSAQLGRFDFAHDALADLGFWVICALAVCLLHFLGTALHLYLGRYRFGGFEEVLGLLVAVLLTNVGVLVVIAAFGSPRPMPLSVPPLGGAVTLVVMFGVRYLWRLVEEQLRRPNRDSAEPVLIFGAGDGAEGVLTAMMRTQDSPYYPVALLDDDPNLHNLRLLGVRVLGGRESIGPVAAATGARTLLVAIPSADAGLLRDISRIAESVGLTVKVLPKVGDLIDGRVGVGDIRDLDLADLLGRRQVRTDMAAAASYLVGRRVLVTGAGGSIGSELCRQIAGYRPAELIMLDRDESALRAVQLSLTGRAMLDDDAIVLGDIRDLDLVTTLFMERRPQVVFHAAALKHLPLLERFPGESVKTNVWGTLAILRTAVACGVERLVNISTDKAANPVSALGYSKRITERLTAHLAREASGTLVSVRFGNVLGSNGSVLTVFAGQLAAGGPITVTHPDVTRYFMTIPEAVQLVLQAGALGAPGEALVLDMGEPVRIADVAARLAAREKRPIEIVYTGLGRGEKLHEELFGDGETDQRPHHPLISHVDVPSLDPTRALALDPWAPPERVLAELAALAREAVLVPATATVEAPTAATAPTAPTAPAAPVLPADPVLPPAPVLPAASVLPAGGLIPRQPTADRSDAARPATP</sequence>
<dbReference type="InterPro" id="IPR036291">
    <property type="entry name" value="NAD(P)-bd_dom_sf"/>
</dbReference>
<feature type="transmembrane region" description="Helical" evidence="2">
    <location>
        <begin position="99"/>
        <end position="120"/>
    </location>
</feature>
<keyword evidence="2 4" id="KW-0812">Transmembrane</keyword>
<gene>
    <name evidence="4" type="primary">capD</name>
    <name evidence="4" type="ordered locus">FRAAL5661</name>
</gene>
<evidence type="ECO:0000259" key="3">
    <source>
        <dbReference type="Pfam" id="PF02719"/>
    </source>
</evidence>
<keyword evidence="2" id="KW-1133">Transmembrane helix</keyword>
<dbReference type="PANTHER" id="PTHR43318:SF1">
    <property type="entry name" value="POLYSACCHARIDE BIOSYNTHESIS PROTEIN EPSC-RELATED"/>
    <property type="match status" value="1"/>
</dbReference>
<organism evidence="4 5">
    <name type="scientific">Frankia alni (strain DSM 45986 / CECT 9034 / ACN14a)</name>
    <dbReference type="NCBI Taxonomy" id="326424"/>
    <lineage>
        <taxon>Bacteria</taxon>
        <taxon>Bacillati</taxon>
        <taxon>Actinomycetota</taxon>
        <taxon>Actinomycetes</taxon>
        <taxon>Frankiales</taxon>
        <taxon>Frankiaceae</taxon>
        <taxon>Frankia</taxon>
    </lineage>
</organism>
<dbReference type="Proteomes" id="UP000000657">
    <property type="component" value="Chromosome"/>
</dbReference>
<protein>
    <submittedName>
        <fullName evidence="4">dTDP-glucose 4,6-Dehydratase transmembrane protein putative capsular polysaccharide biosynthesis protein</fullName>
        <ecNumber evidence="4">4.2.1.46</ecNumber>
    </submittedName>
</protein>
<keyword evidence="4" id="KW-0456">Lyase</keyword>
<dbReference type="CDD" id="cd05237">
    <property type="entry name" value="UDP_invert_4-6DH_SDR_e"/>
    <property type="match status" value="1"/>
</dbReference>
<dbReference type="InterPro" id="IPR051203">
    <property type="entry name" value="Polysaccharide_Synthase-Rel"/>
</dbReference>
<dbReference type="EC" id="4.2.1.46" evidence="4"/>
<dbReference type="eggNOG" id="COG1086">
    <property type="taxonomic scope" value="Bacteria"/>
</dbReference>
<accession>Q0RE21</accession>
<reference evidence="4 5" key="1">
    <citation type="journal article" date="2007" name="Genome Res.">
        <title>Genome characteristics of facultatively symbiotic Frankia sp. strains reflect host range and host plant biogeography.</title>
        <authorList>
            <person name="Normand P."/>
            <person name="Lapierre P."/>
            <person name="Tisa L.S."/>
            <person name="Gogarten J.P."/>
            <person name="Alloisio N."/>
            <person name="Bagnarol E."/>
            <person name="Bassi C.A."/>
            <person name="Berry A.M."/>
            <person name="Bickhart D.M."/>
            <person name="Choisne N."/>
            <person name="Couloux A."/>
            <person name="Cournoyer B."/>
            <person name="Cruveiller S."/>
            <person name="Daubin V."/>
            <person name="Demange N."/>
            <person name="Francino M.P."/>
            <person name="Goltsman E."/>
            <person name="Huang Y."/>
            <person name="Kopp O.R."/>
            <person name="Labarre L."/>
            <person name="Lapidus A."/>
            <person name="Lavire C."/>
            <person name="Marechal J."/>
            <person name="Martinez M."/>
            <person name="Mastronunzio J.E."/>
            <person name="Mullin B.C."/>
            <person name="Niemann J."/>
            <person name="Pujic P."/>
            <person name="Rawnsley T."/>
            <person name="Rouy Z."/>
            <person name="Schenowitz C."/>
            <person name="Sellstedt A."/>
            <person name="Tavares F."/>
            <person name="Tomkins J.P."/>
            <person name="Vallenet D."/>
            <person name="Valverde C."/>
            <person name="Wall L.G."/>
            <person name="Wang Y."/>
            <person name="Medigue C."/>
            <person name="Benson D.R."/>
        </authorList>
    </citation>
    <scope>NUCLEOTIDE SEQUENCE [LARGE SCALE GENOMIC DNA]</scope>
    <source>
        <strain evidence="5">DSM 45986 / CECT 9034 / ACN14a</strain>
    </source>
</reference>
<feature type="transmembrane region" description="Helical" evidence="2">
    <location>
        <begin position="31"/>
        <end position="52"/>
    </location>
</feature>
<keyword evidence="5" id="KW-1185">Reference proteome</keyword>
<evidence type="ECO:0000313" key="5">
    <source>
        <dbReference type="Proteomes" id="UP000000657"/>
    </source>
</evidence>
<keyword evidence="2" id="KW-0472">Membrane</keyword>
<dbReference type="EMBL" id="CT573213">
    <property type="protein sequence ID" value="CAJ64294.1"/>
    <property type="molecule type" value="Genomic_DNA"/>
</dbReference>
<dbReference type="KEGG" id="fal:FRAAL5661"/>
<evidence type="ECO:0000313" key="4">
    <source>
        <dbReference type="EMBL" id="CAJ64294.1"/>
    </source>
</evidence>
<evidence type="ECO:0000256" key="2">
    <source>
        <dbReference type="SAM" id="Phobius"/>
    </source>
</evidence>
<dbReference type="PANTHER" id="PTHR43318">
    <property type="entry name" value="UDP-N-ACETYLGLUCOSAMINE 4,6-DEHYDRATASE"/>
    <property type="match status" value="1"/>
</dbReference>
<name>Q0RE21_FRAAA</name>
<dbReference type="STRING" id="326424.FRAAL5661"/>
<proteinExistence type="inferred from homology"/>
<dbReference type="GO" id="GO:0008460">
    <property type="term" value="F:dTDP-glucose 4,6-dehydratase activity"/>
    <property type="evidence" value="ECO:0007669"/>
    <property type="project" value="UniProtKB-EC"/>
</dbReference>
<evidence type="ECO:0000256" key="1">
    <source>
        <dbReference type="ARBA" id="ARBA00007430"/>
    </source>
</evidence>
<dbReference type="Gene3D" id="3.40.50.720">
    <property type="entry name" value="NAD(P)-binding Rossmann-like Domain"/>
    <property type="match status" value="2"/>
</dbReference>
<dbReference type="OrthoDB" id="9803111at2"/>
<feature type="domain" description="Polysaccharide biosynthesis protein CapD-like" evidence="3">
    <location>
        <begin position="307"/>
        <end position="584"/>
    </location>
</feature>
<dbReference type="SUPFAM" id="SSF51735">
    <property type="entry name" value="NAD(P)-binding Rossmann-fold domains"/>
    <property type="match status" value="2"/>
</dbReference>
<dbReference type="RefSeq" id="WP_011606737.1">
    <property type="nucleotide sequence ID" value="NC_008278.1"/>
</dbReference>